<protein>
    <recommendedName>
        <fullName evidence="4">GpW protein</fullName>
    </recommendedName>
</protein>
<gene>
    <name evidence="1" type="ORF">RPE78_09585</name>
    <name evidence="2" type="ORF">RPE78_12290</name>
</gene>
<reference evidence="1 3" key="1">
    <citation type="submission" date="2023-09" db="EMBL/GenBank/DDBJ databases">
        <title>Thioclava shenzhenensis sp. nov., a multidrug resistant bacteria-antagonizing species isolated from coastal seawater.</title>
        <authorList>
            <person name="Long M."/>
        </authorList>
    </citation>
    <scope>NUCLEOTIDE SEQUENCE [LARGE SCALE GENOMIC DNA]</scope>
    <source>
        <strain evidence="1 3">FTW29</strain>
    </source>
</reference>
<dbReference type="NCBIfam" id="NF047331">
    <property type="entry name" value="phage_HTJ"/>
    <property type="match status" value="1"/>
</dbReference>
<keyword evidence="3" id="KW-1185">Reference proteome</keyword>
<proteinExistence type="predicted"/>
<dbReference type="EMBL" id="CP135443">
    <property type="protein sequence ID" value="WRY33446.1"/>
    <property type="molecule type" value="Genomic_DNA"/>
</dbReference>
<dbReference type="EMBL" id="CP135443">
    <property type="protein sequence ID" value="WRY32948.1"/>
    <property type="molecule type" value="Genomic_DNA"/>
</dbReference>
<organism evidence="1 3">
    <name type="scientific">Thioclava litoralis</name>
    <dbReference type="NCBI Taxonomy" id="3076557"/>
    <lineage>
        <taxon>Bacteria</taxon>
        <taxon>Pseudomonadati</taxon>
        <taxon>Pseudomonadota</taxon>
        <taxon>Alphaproteobacteria</taxon>
        <taxon>Rhodobacterales</taxon>
        <taxon>Paracoccaceae</taxon>
        <taxon>Thioclava</taxon>
    </lineage>
</organism>
<evidence type="ECO:0000313" key="1">
    <source>
        <dbReference type="EMBL" id="WRY32948.1"/>
    </source>
</evidence>
<dbReference type="Proteomes" id="UP001623290">
    <property type="component" value="Chromosome"/>
</dbReference>
<accession>A0ABZ1DXS7</accession>
<sequence length="68" mass="7709">MAYTQDQIESLKAAMAKGVTSVEMNGERVQFRSLDEMQRQLGRMQAEVAGARRVSTLRQLRPRLSRGL</sequence>
<dbReference type="RefSeq" id="WP_406720424.1">
    <property type="nucleotide sequence ID" value="NZ_CP135443.1"/>
</dbReference>
<evidence type="ECO:0008006" key="4">
    <source>
        <dbReference type="Google" id="ProtNLM"/>
    </source>
</evidence>
<evidence type="ECO:0000313" key="3">
    <source>
        <dbReference type="Proteomes" id="UP001623290"/>
    </source>
</evidence>
<evidence type="ECO:0000313" key="2">
    <source>
        <dbReference type="EMBL" id="WRY33446.1"/>
    </source>
</evidence>
<name>A0ABZ1DXS7_9RHOB</name>